<dbReference type="PANTHER" id="PTHR40037">
    <property type="entry name" value="PHOSPHOESTERASE YJCG-RELATED"/>
    <property type="match status" value="1"/>
</dbReference>
<dbReference type="InterPro" id="IPR009097">
    <property type="entry name" value="Cyclic_Pdiesterase"/>
</dbReference>
<gene>
    <name evidence="1" type="ORF">FB459_3159</name>
</gene>
<keyword evidence="2" id="KW-1185">Reference proteome</keyword>
<proteinExistence type="predicted"/>
<name>A0A542EJT6_9MICO</name>
<dbReference type="OrthoDB" id="358773at2"/>
<dbReference type="PANTHER" id="PTHR40037:SF1">
    <property type="entry name" value="PHOSPHOESTERASE SAOUHSC_00951-RELATED"/>
    <property type="match status" value="1"/>
</dbReference>
<protein>
    <submittedName>
        <fullName evidence="1">2'-5' RNA ligase</fullName>
    </submittedName>
</protein>
<evidence type="ECO:0000313" key="2">
    <source>
        <dbReference type="Proteomes" id="UP000320806"/>
    </source>
</evidence>
<dbReference type="Proteomes" id="UP000320806">
    <property type="component" value="Unassembled WGS sequence"/>
</dbReference>
<dbReference type="AlphaFoldDB" id="A0A542EJT6"/>
<sequence>MKTIGVSIPIPTPYASQLRTVRQAVGDPLADAVPPHITLMPPTDVRLIDLPAFGEHLRTVAATSKPFRMILRGTGTFRPISPVVFVQVARGIGECEQLESRVRQGPVERELEFPYHPHVTIAHHLDDVALDEAFDELADFKATFDVVGFDLYEHGPDGVWRSVDRFEFGSAPQGG</sequence>
<accession>A0A542EJT6</accession>
<comment type="caution">
    <text evidence="1">The sequence shown here is derived from an EMBL/GenBank/DDBJ whole genome shotgun (WGS) entry which is preliminary data.</text>
</comment>
<evidence type="ECO:0000313" key="1">
    <source>
        <dbReference type="EMBL" id="TQJ15602.1"/>
    </source>
</evidence>
<organism evidence="1 2">
    <name type="scientific">Yimella lutea</name>
    <dbReference type="NCBI Taxonomy" id="587872"/>
    <lineage>
        <taxon>Bacteria</taxon>
        <taxon>Bacillati</taxon>
        <taxon>Actinomycetota</taxon>
        <taxon>Actinomycetes</taxon>
        <taxon>Micrococcales</taxon>
        <taxon>Dermacoccaceae</taxon>
        <taxon>Yimella</taxon>
    </lineage>
</organism>
<dbReference type="SUPFAM" id="SSF55144">
    <property type="entry name" value="LigT-like"/>
    <property type="match status" value="1"/>
</dbReference>
<dbReference type="Pfam" id="PF13563">
    <property type="entry name" value="2_5_RNA_ligase2"/>
    <property type="match status" value="1"/>
</dbReference>
<dbReference type="GO" id="GO:0016874">
    <property type="term" value="F:ligase activity"/>
    <property type="evidence" value="ECO:0007669"/>
    <property type="project" value="UniProtKB-KW"/>
</dbReference>
<reference evidence="1 2" key="1">
    <citation type="submission" date="2019-06" db="EMBL/GenBank/DDBJ databases">
        <title>Sequencing the genomes of 1000 actinobacteria strains.</title>
        <authorList>
            <person name="Klenk H.-P."/>
        </authorList>
    </citation>
    <scope>NUCLEOTIDE SEQUENCE [LARGE SCALE GENOMIC DNA]</scope>
    <source>
        <strain evidence="1 2">DSM 19828</strain>
    </source>
</reference>
<dbReference type="InterPro" id="IPR050580">
    <property type="entry name" value="2H_phosphoesterase_YjcG-like"/>
</dbReference>
<dbReference type="EMBL" id="VFMO01000001">
    <property type="protein sequence ID" value="TQJ15602.1"/>
    <property type="molecule type" value="Genomic_DNA"/>
</dbReference>
<keyword evidence="1" id="KW-0436">Ligase</keyword>
<dbReference type="Gene3D" id="3.90.1140.10">
    <property type="entry name" value="Cyclic phosphodiesterase"/>
    <property type="match status" value="1"/>
</dbReference>